<proteinExistence type="predicted"/>
<reference evidence="1" key="1">
    <citation type="submission" date="2018-10" db="EMBL/GenBank/DDBJ databases">
        <title>Hidden diversity of soil giant viruses.</title>
        <authorList>
            <person name="Schulz F."/>
            <person name="Alteio L."/>
            <person name="Goudeau D."/>
            <person name="Ryan E.M."/>
            <person name="Malmstrom R.R."/>
            <person name="Blanchard J."/>
            <person name="Woyke T."/>
        </authorList>
    </citation>
    <scope>NUCLEOTIDE SEQUENCE</scope>
    <source>
        <strain evidence="1">EDV1</strain>
    </source>
</reference>
<dbReference type="InterPro" id="IPR002110">
    <property type="entry name" value="Ankyrin_rpt"/>
</dbReference>
<name>A0A3G4ZX55_9VIRU</name>
<evidence type="ECO:0000313" key="1">
    <source>
        <dbReference type="EMBL" id="AYV78581.1"/>
    </source>
</evidence>
<dbReference type="EMBL" id="MK072084">
    <property type="protein sequence ID" value="AYV78581.1"/>
    <property type="molecule type" value="Genomic_DNA"/>
</dbReference>
<dbReference type="SMART" id="SM00248">
    <property type="entry name" value="ANK"/>
    <property type="match status" value="4"/>
</dbReference>
<dbReference type="PROSITE" id="PS50088">
    <property type="entry name" value="ANK_REPEAT"/>
    <property type="match status" value="1"/>
</dbReference>
<gene>
    <name evidence="1" type="ORF">Edafosvirus19_8</name>
</gene>
<dbReference type="SUPFAM" id="SSF48403">
    <property type="entry name" value="Ankyrin repeat"/>
    <property type="match status" value="1"/>
</dbReference>
<dbReference type="InterPro" id="IPR036770">
    <property type="entry name" value="Ankyrin_rpt-contain_sf"/>
</dbReference>
<organism evidence="1">
    <name type="scientific">Edafosvirus sp</name>
    <dbReference type="NCBI Taxonomy" id="2487765"/>
    <lineage>
        <taxon>Viruses</taxon>
        <taxon>Varidnaviria</taxon>
        <taxon>Bamfordvirae</taxon>
        <taxon>Nucleocytoviricota</taxon>
        <taxon>Megaviricetes</taxon>
        <taxon>Imitervirales</taxon>
        <taxon>Mimiviridae</taxon>
        <taxon>Klosneuvirinae</taxon>
    </lineage>
</organism>
<protein>
    <submittedName>
        <fullName evidence="1">Uncharacterized protein</fullName>
    </submittedName>
</protein>
<dbReference type="Gene3D" id="1.25.40.20">
    <property type="entry name" value="Ankyrin repeat-containing domain"/>
    <property type="match status" value="1"/>
</dbReference>
<accession>A0A3G4ZX55</accession>
<sequence length="411" mass="48143">MSKLVRAILNKKIDIAKQLIANGTGLYYQSNKFNMVTPFIASIKENQFELAVLIFKYMLKKTTVNSHAHKYDNDNKSALDYAIININIDNSEIYPDGYIDMLFELSMNSLDAYESDIINPFIFKLIDMNCNINMMLYNYTIYPLQHETALMHAIRASQKYGIMTLADKLIDSGCDINLGTEHKFLPIHLAITLRDYNLVEKLVDKGCNLNIRPFSTDYSCYNRSTPAEMLIYGFHDSFSTKMTTRLLFKMIDFGYDAGKLLIYILYNHCDYKYAFKVIEKIHDLNATIECSYYNTTILDSIVDILNRLNDGFPYQWKRNLLFFKDNNHIFDFFDYLIELYIACYDTSFLDKISDTVYFNRMYEKKTIEKVKRLYKTRIKKIIKQNDNIIGNCFNGNYGDINIISIVISFLY</sequence>